<dbReference type="SMART" id="SM00184">
    <property type="entry name" value="RING"/>
    <property type="match status" value="1"/>
</dbReference>
<dbReference type="PANTHER" id="PTHR45977:SF4">
    <property type="entry name" value="RING-TYPE DOMAIN-CONTAINING PROTEIN"/>
    <property type="match status" value="1"/>
</dbReference>
<comment type="subcellular location">
    <subcellularLocation>
        <location evidence="2">Membrane</location>
        <topology evidence="2">Multi-pass membrane protein</topology>
    </subcellularLocation>
</comment>
<dbReference type="AlphaFoldDB" id="A0A834SLD7"/>
<keyword evidence="11" id="KW-0472">Membrane</keyword>
<dbReference type="OrthoDB" id="8062037at2759"/>
<keyword evidence="16" id="KW-1185">Reference proteome</keyword>
<evidence type="ECO:0000256" key="11">
    <source>
        <dbReference type="ARBA" id="ARBA00023136"/>
    </source>
</evidence>
<proteinExistence type="predicted"/>
<organism evidence="15 16">
    <name type="scientific">Senna tora</name>
    <dbReference type="NCBI Taxonomy" id="362788"/>
    <lineage>
        <taxon>Eukaryota</taxon>
        <taxon>Viridiplantae</taxon>
        <taxon>Streptophyta</taxon>
        <taxon>Embryophyta</taxon>
        <taxon>Tracheophyta</taxon>
        <taxon>Spermatophyta</taxon>
        <taxon>Magnoliopsida</taxon>
        <taxon>eudicotyledons</taxon>
        <taxon>Gunneridae</taxon>
        <taxon>Pentapetalae</taxon>
        <taxon>rosids</taxon>
        <taxon>fabids</taxon>
        <taxon>Fabales</taxon>
        <taxon>Fabaceae</taxon>
        <taxon>Caesalpinioideae</taxon>
        <taxon>Cassia clade</taxon>
        <taxon>Senna</taxon>
    </lineage>
</organism>
<name>A0A834SLD7_9FABA</name>
<dbReference type="SUPFAM" id="SSF57850">
    <property type="entry name" value="RING/U-box"/>
    <property type="match status" value="1"/>
</dbReference>
<dbReference type="GO" id="GO:0008270">
    <property type="term" value="F:zinc ion binding"/>
    <property type="evidence" value="ECO:0007669"/>
    <property type="project" value="UniProtKB-KW"/>
</dbReference>
<dbReference type="Pfam" id="PF13639">
    <property type="entry name" value="zf-RING_2"/>
    <property type="match status" value="1"/>
</dbReference>
<dbReference type="PANTHER" id="PTHR45977">
    <property type="entry name" value="TARGET OF ERK KINASE MPK-1"/>
    <property type="match status" value="1"/>
</dbReference>
<keyword evidence="9" id="KW-0862">Zinc</keyword>
<evidence type="ECO:0000256" key="6">
    <source>
        <dbReference type="ARBA" id="ARBA00022723"/>
    </source>
</evidence>
<protein>
    <recommendedName>
        <fullName evidence="3">RING-type E3 ubiquitin transferase</fullName>
        <ecNumber evidence="3">2.3.2.27</ecNumber>
    </recommendedName>
</protein>
<reference evidence="15" key="1">
    <citation type="submission" date="2020-09" db="EMBL/GenBank/DDBJ databases">
        <title>Genome-Enabled Discovery of Anthraquinone Biosynthesis in Senna tora.</title>
        <authorList>
            <person name="Kang S.-H."/>
            <person name="Pandey R.P."/>
            <person name="Lee C.-M."/>
            <person name="Sim J.-S."/>
            <person name="Jeong J.-T."/>
            <person name="Choi B.-S."/>
            <person name="Jung M."/>
            <person name="Ginzburg D."/>
            <person name="Zhao K."/>
            <person name="Won S.Y."/>
            <person name="Oh T.-J."/>
            <person name="Yu Y."/>
            <person name="Kim N.-H."/>
            <person name="Lee O.R."/>
            <person name="Lee T.-H."/>
            <person name="Bashyal P."/>
            <person name="Kim T.-S."/>
            <person name="Lee W.-H."/>
            <person name="Kawkins C."/>
            <person name="Kim C.-K."/>
            <person name="Kim J.S."/>
            <person name="Ahn B.O."/>
            <person name="Rhee S.Y."/>
            <person name="Sohng J.K."/>
        </authorList>
    </citation>
    <scope>NUCLEOTIDE SEQUENCE</scope>
    <source>
        <tissue evidence="15">Leaf</tissue>
    </source>
</reference>
<keyword evidence="7 12" id="KW-0863">Zinc-finger</keyword>
<gene>
    <name evidence="15" type="ORF">G2W53_038644</name>
</gene>
<evidence type="ECO:0000256" key="9">
    <source>
        <dbReference type="ARBA" id="ARBA00022833"/>
    </source>
</evidence>
<dbReference type="GO" id="GO:0006511">
    <property type="term" value="P:ubiquitin-dependent protein catabolic process"/>
    <property type="evidence" value="ECO:0007669"/>
    <property type="project" value="TreeGrafter"/>
</dbReference>
<evidence type="ECO:0000256" key="4">
    <source>
        <dbReference type="ARBA" id="ARBA00022679"/>
    </source>
</evidence>
<dbReference type="InterPro" id="IPR013083">
    <property type="entry name" value="Znf_RING/FYVE/PHD"/>
</dbReference>
<evidence type="ECO:0000256" key="2">
    <source>
        <dbReference type="ARBA" id="ARBA00004141"/>
    </source>
</evidence>
<evidence type="ECO:0000256" key="1">
    <source>
        <dbReference type="ARBA" id="ARBA00000900"/>
    </source>
</evidence>
<dbReference type="CDD" id="cd16454">
    <property type="entry name" value="RING-H2_PA-TM-RING"/>
    <property type="match status" value="1"/>
</dbReference>
<evidence type="ECO:0000259" key="14">
    <source>
        <dbReference type="PROSITE" id="PS50089"/>
    </source>
</evidence>
<evidence type="ECO:0000256" key="3">
    <source>
        <dbReference type="ARBA" id="ARBA00012483"/>
    </source>
</evidence>
<dbReference type="EC" id="2.3.2.27" evidence="3"/>
<dbReference type="GO" id="GO:0016567">
    <property type="term" value="P:protein ubiquitination"/>
    <property type="evidence" value="ECO:0007669"/>
    <property type="project" value="TreeGrafter"/>
</dbReference>
<feature type="region of interest" description="Disordered" evidence="13">
    <location>
        <begin position="13"/>
        <end position="32"/>
    </location>
</feature>
<evidence type="ECO:0000256" key="10">
    <source>
        <dbReference type="ARBA" id="ARBA00022989"/>
    </source>
</evidence>
<dbReference type="Gene3D" id="3.30.40.10">
    <property type="entry name" value="Zinc/RING finger domain, C3HC4 (zinc finger)"/>
    <property type="match status" value="1"/>
</dbReference>
<evidence type="ECO:0000256" key="5">
    <source>
        <dbReference type="ARBA" id="ARBA00022692"/>
    </source>
</evidence>
<dbReference type="FunFam" id="3.30.40.10:FF:000611">
    <property type="entry name" value="Zinc finger family protein"/>
    <property type="match status" value="1"/>
</dbReference>
<comment type="caution">
    <text evidence="15">The sequence shown here is derived from an EMBL/GenBank/DDBJ whole genome shotgun (WGS) entry which is preliminary data.</text>
</comment>
<evidence type="ECO:0000256" key="13">
    <source>
        <dbReference type="SAM" id="MobiDB-lite"/>
    </source>
</evidence>
<feature type="compositionally biased region" description="Low complexity" evidence="13">
    <location>
        <begin position="21"/>
        <end position="32"/>
    </location>
</feature>
<dbReference type="EMBL" id="JAAIUW010000012">
    <property type="protein sequence ID" value="KAF7806483.1"/>
    <property type="molecule type" value="Genomic_DNA"/>
</dbReference>
<feature type="domain" description="RING-type" evidence="14">
    <location>
        <begin position="141"/>
        <end position="182"/>
    </location>
</feature>
<dbReference type="GO" id="GO:0016020">
    <property type="term" value="C:membrane"/>
    <property type="evidence" value="ECO:0007669"/>
    <property type="project" value="UniProtKB-SubCell"/>
</dbReference>
<evidence type="ECO:0000313" key="15">
    <source>
        <dbReference type="EMBL" id="KAF7806483.1"/>
    </source>
</evidence>
<accession>A0A834SLD7</accession>
<dbReference type="GO" id="GO:0061630">
    <property type="term" value="F:ubiquitin protein ligase activity"/>
    <property type="evidence" value="ECO:0007669"/>
    <property type="project" value="UniProtKB-EC"/>
</dbReference>
<keyword evidence="5" id="KW-0812">Transmembrane</keyword>
<evidence type="ECO:0000256" key="7">
    <source>
        <dbReference type="ARBA" id="ARBA00022771"/>
    </source>
</evidence>
<evidence type="ECO:0000313" key="16">
    <source>
        <dbReference type="Proteomes" id="UP000634136"/>
    </source>
</evidence>
<evidence type="ECO:0000256" key="12">
    <source>
        <dbReference type="PROSITE-ProRule" id="PRU00175"/>
    </source>
</evidence>
<dbReference type="PROSITE" id="PS50089">
    <property type="entry name" value="ZF_RING_2"/>
    <property type="match status" value="1"/>
</dbReference>
<evidence type="ECO:0000256" key="8">
    <source>
        <dbReference type="ARBA" id="ARBA00022786"/>
    </source>
</evidence>
<keyword evidence="6" id="KW-0479">Metal-binding</keyword>
<keyword evidence="8" id="KW-0833">Ubl conjugation pathway</keyword>
<keyword evidence="4" id="KW-0808">Transferase</keyword>
<comment type="catalytic activity">
    <reaction evidence="1">
        <text>S-ubiquitinyl-[E2 ubiquitin-conjugating enzyme]-L-cysteine + [acceptor protein]-L-lysine = [E2 ubiquitin-conjugating enzyme]-L-cysteine + N(6)-ubiquitinyl-[acceptor protein]-L-lysine.</text>
        <dbReference type="EC" id="2.3.2.27"/>
    </reaction>
</comment>
<dbReference type="InterPro" id="IPR001841">
    <property type="entry name" value="Znf_RING"/>
</dbReference>
<dbReference type="Proteomes" id="UP000634136">
    <property type="component" value="Unassembled WGS sequence"/>
</dbReference>
<keyword evidence="10" id="KW-1133">Transmembrane helix</keyword>
<sequence>MAGMLPGVECARRRRFHVHDSPSSSSSSSITSHASTRRSSFCLYTTSHESLPSSSSLLQRSFFYQAYPDEMLGGAAREARERLDERLRAQTKSLNKRESKKEKLKCEAELKSSSSGGGGGSRRFKWSKMVMKWKSSEQEDCAVCLESFKEGDTLTHLPCAHRFHSTCVQPWLHNNAHCPCCRINIFISH</sequence>